<sequence length="148" mass="16498">MQAACSLYGIEYVDSDTRAIMWEKLLRHIELFVDPEIVSMAKTKGHDVIFTPPYYSDLQPIEFVWASVKGQVGRQYTATTTFQQVRQRLDVVFGEISERSIQGCIDKARANLLDLSVHIKAQDEVSESDSDSSSESDGVSSANEDSAT</sequence>
<feature type="region of interest" description="Disordered" evidence="1">
    <location>
        <begin position="122"/>
        <end position="148"/>
    </location>
</feature>
<dbReference type="PANTHER" id="PTHR33939">
    <property type="entry name" value="PROTEIN CBG22215"/>
    <property type="match status" value="1"/>
</dbReference>
<dbReference type="Gene3D" id="3.30.420.10">
    <property type="entry name" value="Ribonuclease H-like superfamily/Ribonuclease H"/>
    <property type="match status" value="1"/>
</dbReference>
<protein>
    <recommendedName>
        <fullName evidence="4">Tc1-like transposase DDE domain-containing protein</fullName>
    </recommendedName>
</protein>
<dbReference type="KEGG" id="pif:PITG_17912"/>
<organism evidence="2 3">
    <name type="scientific">Phytophthora infestans (strain T30-4)</name>
    <name type="common">Potato late blight agent</name>
    <dbReference type="NCBI Taxonomy" id="403677"/>
    <lineage>
        <taxon>Eukaryota</taxon>
        <taxon>Sar</taxon>
        <taxon>Stramenopiles</taxon>
        <taxon>Oomycota</taxon>
        <taxon>Peronosporomycetes</taxon>
        <taxon>Peronosporales</taxon>
        <taxon>Peronosporaceae</taxon>
        <taxon>Phytophthora</taxon>
    </lineage>
</organism>
<gene>
    <name evidence="2" type="ORF">PITG_17912</name>
</gene>
<reference evidence="3" key="1">
    <citation type="journal article" date="2009" name="Nature">
        <title>Genome sequence and analysis of the Irish potato famine pathogen Phytophthora infestans.</title>
        <authorList>
            <consortium name="The Broad Institute Genome Sequencing Platform"/>
            <person name="Haas B.J."/>
            <person name="Kamoun S."/>
            <person name="Zody M.C."/>
            <person name="Jiang R.H."/>
            <person name="Handsaker R.E."/>
            <person name="Cano L.M."/>
            <person name="Grabherr M."/>
            <person name="Kodira C.D."/>
            <person name="Raffaele S."/>
            <person name="Torto-Alalibo T."/>
            <person name="Bozkurt T.O."/>
            <person name="Ah-Fong A.M."/>
            <person name="Alvarado L."/>
            <person name="Anderson V.L."/>
            <person name="Armstrong M.R."/>
            <person name="Avrova A."/>
            <person name="Baxter L."/>
            <person name="Beynon J."/>
            <person name="Boevink P.C."/>
            <person name="Bollmann S.R."/>
            <person name="Bos J.I."/>
            <person name="Bulone V."/>
            <person name="Cai G."/>
            <person name="Cakir C."/>
            <person name="Carrington J.C."/>
            <person name="Chawner M."/>
            <person name="Conti L."/>
            <person name="Costanzo S."/>
            <person name="Ewan R."/>
            <person name="Fahlgren N."/>
            <person name="Fischbach M.A."/>
            <person name="Fugelstad J."/>
            <person name="Gilroy E.M."/>
            <person name="Gnerre S."/>
            <person name="Green P.J."/>
            <person name="Grenville-Briggs L.J."/>
            <person name="Griffith J."/>
            <person name="Grunwald N.J."/>
            <person name="Horn K."/>
            <person name="Horner N.R."/>
            <person name="Hu C.H."/>
            <person name="Huitema E."/>
            <person name="Jeong D.H."/>
            <person name="Jones A.M."/>
            <person name="Jones J.D."/>
            <person name="Jones R.W."/>
            <person name="Karlsson E.K."/>
            <person name="Kunjeti S.G."/>
            <person name="Lamour K."/>
            <person name="Liu Z."/>
            <person name="Ma L."/>
            <person name="Maclean D."/>
            <person name="Chibucos M.C."/>
            <person name="McDonald H."/>
            <person name="McWalters J."/>
            <person name="Meijer H.J."/>
            <person name="Morgan W."/>
            <person name="Morris P.F."/>
            <person name="Munro C.A."/>
            <person name="O'Neill K."/>
            <person name="Ospina-Giraldo M."/>
            <person name="Pinzon A."/>
            <person name="Pritchard L."/>
            <person name="Ramsahoye B."/>
            <person name="Ren Q."/>
            <person name="Restrepo S."/>
            <person name="Roy S."/>
            <person name="Sadanandom A."/>
            <person name="Savidor A."/>
            <person name="Schornack S."/>
            <person name="Schwartz D.C."/>
            <person name="Schumann U.D."/>
            <person name="Schwessinger B."/>
            <person name="Seyer L."/>
            <person name="Sharpe T."/>
            <person name="Silvar C."/>
            <person name="Song J."/>
            <person name="Studholme D.J."/>
            <person name="Sykes S."/>
            <person name="Thines M."/>
            <person name="van de Vondervoort P.J."/>
            <person name="Phuntumart V."/>
            <person name="Wawra S."/>
            <person name="Weide R."/>
            <person name="Win J."/>
            <person name="Young C."/>
            <person name="Zhou S."/>
            <person name="Fry W."/>
            <person name="Meyers B.C."/>
            <person name="van West P."/>
            <person name="Ristaino J."/>
            <person name="Govers F."/>
            <person name="Birch P.R."/>
            <person name="Whisson S.C."/>
            <person name="Judelson H.S."/>
            <person name="Nusbaum C."/>
        </authorList>
    </citation>
    <scope>NUCLEOTIDE SEQUENCE [LARGE SCALE GENOMIC DNA]</scope>
    <source>
        <strain evidence="3">T30-4</strain>
    </source>
</reference>
<dbReference type="eggNOG" id="ENOG502S65Z">
    <property type="taxonomic scope" value="Eukaryota"/>
</dbReference>
<dbReference type="OMA" id="RCASDDY"/>
<feature type="compositionally biased region" description="Acidic residues" evidence="1">
    <location>
        <begin position="124"/>
        <end position="134"/>
    </location>
</feature>
<dbReference type="VEuPathDB" id="FungiDB:PITG_17912"/>
<evidence type="ECO:0000313" key="3">
    <source>
        <dbReference type="Proteomes" id="UP000006643"/>
    </source>
</evidence>
<evidence type="ECO:0000256" key="1">
    <source>
        <dbReference type="SAM" id="MobiDB-lite"/>
    </source>
</evidence>
<dbReference type="GeneID" id="9464099"/>
<dbReference type="EMBL" id="DS028181">
    <property type="protein sequence ID" value="EEY67691.1"/>
    <property type="molecule type" value="Genomic_DNA"/>
</dbReference>
<evidence type="ECO:0008006" key="4">
    <source>
        <dbReference type="Google" id="ProtNLM"/>
    </source>
</evidence>
<dbReference type="OrthoDB" id="78715at2759"/>
<dbReference type="HOGENOM" id="CLU_138095_0_0_1"/>
<dbReference type="PANTHER" id="PTHR33939:SF1">
    <property type="entry name" value="DUF4371 DOMAIN-CONTAINING PROTEIN"/>
    <property type="match status" value="1"/>
</dbReference>
<dbReference type="InterPro" id="IPR036397">
    <property type="entry name" value="RNaseH_sf"/>
</dbReference>
<evidence type="ECO:0000313" key="2">
    <source>
        <dbReference type="EMBL" id="EEY67691.1"/>
    </source>
</evidence>
<dbReference type="InParanoid" id="D0NX94"/>
<dbReference type="AlphaFoldDB" id="D0NX94"/>
<dbReference type="RefSeq" id="XP_002896244.1">
    <property type="nucleotide sequence ID" value="XM_002896198.1"/>
</dbReference>
<dbReference type="GO" id="GO:0003676">
    <property type="term" value="F:nucleic acid binding"/>
    <property type="evidence" value="ECO:0007669"/>
    <property type="project" value="InterPro"/>
</dbReference>
<name>D0NX94_PHYIT</name>
<dbReference type="Proteomes" id="UP000006643">
    <property type="component" value="Unassembled WGS sequence"/>
</dbReference>
<proteinExistence type="predicted"/>
<accession>D0NX94</accession>
<keyword evidence="3" id="KW-1185">Reference proteome</keyword>